<dbReference type="Proteomes" id="UP000664859">
    <property type="component" value="Unassembled WGS sequence"/>
</dbReference>
<comment type="caution">
    <text evidence="10">The sequence shown here is derived from an EMBL/GenBank/DDBJ whole genome shotgun (WGS) entry which is preliminary data.</text>
</comment>
<dbReference type="EMBL" id="JAFCMP010000067">
    <property type="protein sequence ID" value="KAG5188640.1"/>
    <property type="molecule type" value="Genomic_DNA"/>
</dbReference>
<comment type="similarity">
    <text evidence="6">Belongs to the major facilitator superfamily. Spinster (TC 2.A.1.49) family.</text>
</comment>
<gene>
    <name evidence="10" type="ORF">JKP88DRAFT_303947</name>
</gene>
<dbReference type="GO" id="GO:0022857">
    <property type="term" value="F:transmembrane transporter activity"/>
    <property type="evidence" value="ECO:0007669"/>
    <property type="project" value="InterPro"/>
</dbReference>
<evidence type="ECO:0000256" key="5">
    <source>
        <dbReference type="ARBA" id="ARBA00023136"/>
    </source>
</evidence>
<feature type="region of interest" description="Disordered" evidence="7">
    <location>
        <begin position="649"/>
        <end position="668"/>
    </location>
</feature>
<keyword evidence="3 8" id="KW-0812">Transmembrane</keyword>
<feature type="transmembrane region" description="Helical" evidence="8">
    <location>
        <begin position="494"/>
        <end position="517"/>
    </location>
</feature>
<dbReference type="Gene3D" id="1.20.1250.20">
    <property type="entry name" value="MFS general substrate transporter like domains"/>
    <property type="match status" value="1"/>
</dbReference>
<dbReference type="InterPro" id="IPR044770">
    <property type="entry name" value="MFS_spinster-like"/>
</dbReference>
<comment type="subcellular location">
    <subcellularLocation>
        <location evidence="1">Membrane</location>
        <topology evidence="1">Multi-pass membrane protein</topology>
    </subcellularLocation>
</comment>
<dbReference type="Pfam" id="PF07690">
    <property type="entry name" value="MFS_1"/>
    <property type="match status" value="1"/>
</dbReference>
<proteinExistence type="inferred from homology"/>
<feature type="transmembrane region" description="Helical" evidence="8">
    <location>
        <begin position="361"/>
        <end position="380"/>
    </location>
</feature>
<dbReference type="GO" id="GO:0016020">
    <property type="term" value="C:membrane"/>
    <property type="evidence" value="ECO:0007669"/>
    <property type="project" value="UniProtKB-SubCell"/>
</dbReference>
<feature type="transmembrane region" description="Helical" evidence="8">
    <location>
        <begin position="121"/>
        <end position="139"/>
    </location>
</feature>
<evidence type="ECO:0000259" key="9">
    <source>
        <dbReference type="PROSITE" id="PS50850"/>
    </source>
</evidence>
<evidence type="ECO:0000256" key="1">
    <source>
        <dbReference type="ARBA" id="ARBA00004141"/>
    </source>
</evidence>
<organism evidence="10 11">
    <name type="scientific">Tribonema minus</name>
    <dbReference type="NCBI Taxonomy" id="303371"/>
    <lineage>
        <taxon>Eukaryota</taxon>
        <taxon>Sar</taxon>
        <taxon>Stramenopiles</taxon>
        <taxon>Ochrophyta</taxon>
        <taxon>PX clade</taxon>
        <taxon>Xanthophyceae</taxon>
        <taxon>Tribonematales</taxon>
        <taxon>Tribonemataceae</taxon>
        <taxon>Tribonema</taxon>
    </lineage>
</organism>
<accession>A0A835Z7W4</accession>
<evidence type="ECO:0000256" key="8">
    <source>
        <dbReference type="SAM" id="Phobius"/>
    </source>
</evidence>
<feature type="transmembrane region" description="Helical" evidence="8">
    <location>
        <begin position="459"/>
        <end position="482"/>
    </location>
</feature>
<keyword evidence="2" id="KW-0813">Transport</keyword>
<keyword evidence="5 8" id="KW-0472">Membrane</keyword>
<evidence type="ECO:0000256" key="2">
    <source>
        <dbReference type="ARBA" id="ARBA00022448"/>
    </source>
</evidence>
<evidence type="ECO:0000256" key="6">
    <source>
        <dbReference type="ARBA" id="ARBA00024338"/>
    </source>
</evidence>
<keyword evidence="4 8" id="KW-1133">Transmembrane helix</keyword>
<feature type="transmembrane region" description="Helical" evidence="8">
    <location>
        <begin position="181"/>
        <end position="203"/>
    </location>
</feature>
<keyword evidence="11" id="KW-1185">Reference proteome</keyword>
<dbReference type="InterPro" id="IPR011701">
    <property type="entry name" value="MFS"/>
</dbReference>
<feature type="transmembrane region" description="Helical" evidence="8">
    <location>
        <begin position="295"/>
        <end position="313"/>
    </location>
</feature>
<evidence type="ECO:0000256" key="3">
    <source>
        <dbReference type="ARBA" id="ARBA00022692"/>
    </source>
</evidence>
<reference evidence="10" key="1">
    <citation type="submission" date="2021-02" db="EMBL/GenBank/DDBJ databases">
        <title>First Annotated Genome of the Yellow-green Alga Tribonema minus.</title>
        <authorList>
            <person name="Mahan K.M."/>
        </authorList>
    </citation>
    <scope>NUCLEOTIDE SEQUENCE</scope>
    <source>
        <strain evidence="10">UTEX B ZZ1240</strain>
    </source>
</reference>
<feature type="transmembrane region" description="Helical" evidence="8">
    <location>
        <begin position="333"/>
        <end position="354"/>
    </location>
</feature>
<dbReference type="PROSITE" id="PS50850">
    <property type="entry name" value="MFS"/>
    <property type="match status" value="1"/>
</dbReference>
<dbReference type="PANTHER" id="PTHR23505:SF79">
    <property type="entry name" value="PROTEIN SPINSTER"/>
    <property type="match status" value="1"/>
</dbReference>
<dbReference type="SUPFAM" id="SSF103473">
    <property type="entry name" value="MFS general substrate transporter"/>
    <property type="match status" value="1"/>
</dbReference>
<feature type="region of interest" description="Disordered" evidence="7">
    <location>
        <begin position="1"/>
        <end position="28"/>
    </location>
</feature>
<feature type="domain" description="Major facilitator superfamily (MFS) profile" evidence="9">
    <location>
        <begin position="40"/>
        <end position="523"/>
    </location>
</feature>
<dbReference type="AlphaFoldDB" id="A0A835Z7W4"/>
<feature type="transmembrane region" description="Helical" evidence="8">
    <location>
        <begin position="215"/>
        <end position="234"/>
    </location>
</feature>
<feature type="compositionally biased region" description="Gly residues" evidence="7">
    <location>
        <begin position="549"/>
        <end position="569"/>
    </location>
</feature>
<dbReference type="PANTHER" id="PTHR23505">
    <property type="entry name" value="SPINSTER"/>
    <property type="match status" value="1"/>
</dbReference>
<dbReference type="OrthoDB" id="3639251at2759"/>
<name>A0A835Z7W4_9STRA</name>
<feature type="region of interest" description="Disordered" evidence="7">
    <location>
        <begin position="549"/>
        <end position="574"/>
    </location>
</feature>
<sequence>MIRDGDTEYEPLLAPHHDDSPTQLSDQEGAAIESASAPWVLFVMTALNVINFWHRNLLYNLSAVSAPQCTELCDDVPFQPLCTVACDDGDTDCVDCATCRTAYDNGWYNLKDGACVTSAQYGLLAGFGFTVMFAAVGLFAGRMCDTMNRRLLHSGAVLMWSVATAATGLCTSYPCVLAARVFLAIGQAFNAPACYSVIDWYFPSRRSTANGVYSAGTYLGAGLSSLCILAAELVGWRRTSYIAGSTGVFMASILFHTVEQPPARAAAAAAKRNEGGGGSVPPFRALLALLANPRVVLLLVATSLRMIGTWVVASYFPDYFLRAFPAREGAYSAINGAIVAAGGVASSFAGGALADAWARRSGGAGAAAFAWVPAIGAAAGLVPTFFALYLGNFYAAMAVLALEVRAARCCRRRCRAACASAGRSPRSLLLQKANHNLIAECWLGPGMAILQREVPRDMVGFSVAVLLFCNSLASNVGPWIIAAADPGTADVRHSIFLTMALSYGGAAVAFGWLGLLLQRPLLPRSGGGGGKRGGGAAAALARRLCGRGGGSARVARGGEGGAADEGGSSGDEEEFQAARHAAPAMMRRRRHLASHLQVTHRFLRVRPTQIAAADALEERGTLLHRATAARSDASPRAVAAAAAAAAADAAAPPAGSLRGSADSRHVHL</sequence>
<evidence type="ECO:0000256" key="7">
    <source>
        <dbReference type="SAM" id="MobiDB-lite"/>
    </source>
</evidence>
<dbReference type="InterPro" id="IPR036259">
    <property type="entry name" value="MFS_trans_sf"/>
</dbReference>
<dbReference type="InterPro" id="IPR020846">
    <property type="entry name" value="MFS_dom"/>
</dbReference>
<protein>
    <submittedName>
        <fullName evidence="10">Major facilitator superfamily domain-containing protein</fullName>
    </submittedName>
</protein>
<feature type="transmembrane region" description="Helical" evidence="8">
    <location>
        <begin position="386"/>
        <end position="404"/>
    </location>
</feature>
<feature type="transmembrane region" description="Helical" evidence="8">
    <location>
        <begin position="151"/>
        <end position="169"/>
    </location>
</feature>
<evidence type="ECO:0000313" key="10">
    <source>
        <dbReference type="EMBL" id="KAG5188640.1"/>
    </source>
</evidence>
<evidence type="ECO:0000256" key="4">
    <source>
        <dbReference type="ARBA" id="ARBA00022989"/>
    </source>
</evidence>
<evidence type="ECO:0000313" key="11">
    <source>
        <dbReference type="Proteomes" id="UP000664859"/>
    </source>
</evidence>